<dbReference type="PANTHER" id="PTHR21183:SF18">
    <property type="entry name" value="LARGE RIBOSOMAL SUBUNIT PROTEIN UL29M"/>
    <property type="match status" value="1"/>
</dbReference>
<sequence>MHCTCKTLLSSVFAAPFARATTSIPPTFLAPALGVSQTASFSTSTVFHARKKVRKDGNPARGVSALRRTGLKKQKLSITVADLPKPVLDPSRRSEVEVDEDHGLWEFFPQDRKSMATPEEMLQHGRSWETKELKHKDWDDLHRLWWVCIKERNRLKTYELERTRAGNMFGQYESEQREKEIRRTMKCIKRVLTTRWYAWENAREAAMQDEEINMYADLDAGELAYLPKEEEHSEENSDALSQAELPPPDGSSRPEVRT</sequence>
<dbReference type="Pfam" id="PF06984">
    <property type="entry name" value="MRP-L47"/>
    <property type="match status" value="1"/>
</dbReference>
<evidence type="ECO:0000313" key="11">
    <source>
        <dbReference type="Proteomes" id="UP000799539"/>
    </source>
</evidence>
<evidence type="ECO:0000256" key="3">
    <source>
        <dbReference type="ARBA" id="ARBA00022980"/>
    </source>
</evidence>
<evidence type="ECO:0000256" key="6">
    <source>
        <dbReference type="ARBA" id="ARBA00035289"/>
    </source>
</evidence>
<dbReference type="GO" id="GO:0003735">
    <property type="term" value="F:structural constituent of ribosome"/>
    <property type="evidence" value="ECO:0007669"/>
    <property type="project" value="InterPro"/>
</dbReference>
<dbReference type="PANTHER" id="PTHR21183">
    <property type="entry name" value="RIBOSOMAL PROTEIN L47, MITOCHONDRIAL-RELATED"/>
    <property type="match status" value="1"/>
</dbReference>
<keyword evidence="5" id="KW-0687">Ribonucleoprotein</keyword>
<dbReference type="Gene3D" id="6.10.330.20">
    <property type="match status" value="1"/>
</dbReference>
<dbReference type="InterPro" id="IPR010729">
    <property type="entry name" value="Ribosomal_uL29_mit"/>
</dbReference>
<protein>
    <recommendedName>
        <fullName evidence="6">Large ribosomal subunit protein uL29m</fullName>
    </recommendedName>
    <alternativeName>
        <fullName evidence="7">54S ribosomal protein L4, mitochondrial</fullName>
    </alternativeName>
</protein>
<evidence type="ECO:0000256" key="9">
    <source>
        <dbReference type="SAM" id="SignalP"/>
    </source>
</evidence>
<comment type="subcellular location">
    <subcellularLocation>
        <location evidence="1">Mitochondrion</location>
    </subcellularLocation>
</comment>
<dbReference type="AlphaFoldDB" id="A0A6A6FXC7"/>
<reference evidence="10" key="1">
    <citation type="journal article" date="2020" name="Stud. Mycol.">
        <title>101 Dothideomycetes genomes: a test case for predicting lifestyles and emergence of pathogens.</title>
        <authorList>
            <person name="Haridas S."/>
            <person name="Albert R."/>
            <person name="Binder M."/>
            <person name="Bloem J."/>
            <person name="Labutti K."/>
            <person name="Salamov A."/>
            <person name="Andreopoulos B."/>
            <person name="Baker S."/>
            <person name="Barry K."/>
            <person name="Bills G."/>
            <person name="Bluhm B."/>
            <person name="Cannon C."/>
            <person name="Castanera R."/>
            <person name="Culley D."/>
            <person name="Daum C."/>
            <person name="Ezra D."/>
            <person name="Gonzalez J."/>
            <person name="Henrissat B."/>
            <person name="Kuo A."/>
            <person name="Liang C."/>
            <person name="Lipzen A."/>
            <person name="Lutzoni F."/>
            <person name="Magnuson J."/>
            <person name="Mondo S."/>
            <person name="Nolan M."/>
            <person name="Ohm R."/>
            <person name="Pangilinan J."/>
            <person name="Park H.-J."/>
            <person name="Ramirez L."/>
            <person name="Alfaro M."/>
            <person name="Sun H."/>
            <person name="Tritt A."/>
            <person name="Yoshinaga Y."/>
            <person name="Zwiers L.-H."/>
            <person name="Turgeon B."/>
            <person name="Goodwin S."/>
            <person name="Spatafora J."/>
            <person name="Crous P."/>
            <person name="Grigoriev I."/>
        </authorList>
    </citation>
    <scope>NUCLEOTIDE SEQUENCE</scope>
    <source>
        <strain evidence="10">SCOH1-5</strain>
    </source>
</reference>
<dbReference type="EMBL" id="ML992662">
    <property type="protein sequence ID" value="KAF2217870.1"/>
    <property type="molecule type" value="Genomic_DNA"/>
</dbReference>
<evidence type="ECO:0000256" key="2">
    <source>
        <dbReference type="ARBA" id="ARBA00009254"/>
    </source>
</evidence>
<accession>A0A6A6FXC7</accession>
<dbReference type="OrthoDB" id="270763at2759"/>
<keyword evidence="3" id="KW-0689">Ribosomal protein</keyword>
<keyword evidence="9" id="KW-0732">Signal</keyword>
<evidence type="ECO:0000256" key="8">
    <source>
        <dbReference type="SAM" id="MobiDB-lite"/>
    </source>
</evidence>
<dbReference type="GO" id="GO:0032543">
    <property type="term" value="P:mitochondrial translation"/>
    <property type="evidence" value="ECO:0007669"/>
    <property type="project" value="TreeGrafter"/>
</dbReference>
<dbReference type="GO" id="GO:0005762">
    <property type="term" value="C:mitochondrial large ribosomal subunit"/>
    <property type="evidence" value="ECO:0007669"/>
    <property type="project" value="TreeGrafter"/>
</dbReference>
<evidence type="ECO:0000256" key="1">
    <source>
        <dbReference type="ARBA" id="ARBA00004173"/>
    </source>
</evidence>
<feature type="signal peptide" evidence="9">
    <location>
        <begin position="1"/>
        <end position="20"/>
    </location>
</feature>
<evidence type="ECO:0000256" key="4">
    <source>
        <dbReference type="ARBA" id="ARBA00023128"/>
    </source>
</evidence>
<proteinExistence type="inferred from homology"/>
<name>A0A6A6FXC7_9PEZI</name>
<comment type="similarity">
    <text evidence="2">Belongs to the universal ribosomal protein uL29 family.</text>
</comment>
<keyword evidence="11" id="KW-1185">Reference proteome</keyword>
<feature type="chain" id="PRO_5025435014" description="Large ribosomal subunit protein uL29m" evidence="9">
    <location>
        <begin position="21"/>
        <end position="258"/>
    </location>
</feature>
<evidence type="ECO:0000256" key="5">
    <source>
        <dbReference type="ARBA" id="ARBA00023274"/>
    </source>
</evidence>
<dbReference type="InterPro" id="IPR038340">
    <property type="entry name" value="MRP-L47_sf"/>
</dbReference>
<keyword evidence="4" id="KW-0496">Mitochondrion</keyword>
<feature type="region of interest" description="Disordered" evidence="8">
    <location>
        <begin position="223"/>
        <end position="258"/>
    </location>
</feature>
<evidence type="ECO:0000313" key="10">
    <source>
        <dbReference type="EMBL" id="KAF2217870.1"/>
    </source>
</evidence>
<gene>
    <name evidence="10" type="ORF">CERZMDRAFT_104345</name>
</gene>
<evidence type="ECO:0000256" key="7">
    <source>
        <dbReference type="ARBA" id="ARBA00035399"/>
    </source>
</evidence>
<dbReference type="Proteomes" id="UP000799539">
    <property type="component" value="Unassembled WGS sequence"/>
</dbReference>
<organism evidence="10 11">
    <name type="scientific">Cercospora zeae-maydis SCOH1-5</name>
    <dbReference type="NCBI Taxonomy" id="717836"/>
    <lineage>
        <taxon>Eukaryota</taxon>
        <taxon>Fungi</taxon>
        <taxon>Dikarya</taxon>
        <taxon>Ascomycota</taxon>
        <taxon>Pezizomycotina</taxon>
        <taxon>Dothideomycetes</taxon>
        <taxon>Dothideomycetidae</taxon>
        <taxon>Mycosphaerellales</taxon>
        <taxon>Mycosphaerellaceae</taxon>
        <taxon>Cercospora</taxon>
    </lineage>
</organism>